<evidence type="ECO:0000256" key="3">
    <source>
        <dbReference type="ARBA" id="ARBA00022833"/>
    </source>
</evidence>
<dbReference type="AlphaFoldDB" id="A0AAD4M0R0"/>
<evidence type="ECO:0000256" key="2">
    <source>
        <dbReference type="ARBA" id="ARBA00022771"/>
    </source>
</evidence>
<feature type="domain" description="C3H1-type" evidence="6">
    <location>
        <begin position="62"/>
        <end position="90"/>
    </location>
</feature>
<evidence type="ECO:0000256" key="4">
    <source>
        <dbReference type="PROSITE-ProRule" id="PRU00723"/>
    </source>
</evidence>
<dbReference type="SMART" id="SM00356">
    <property type="entry name" value="ZnF_C3H1"/>
    <property type="match status" value="3"/>
</dbReference>
<evidence type="ECO:0000259" key="6">
    <source>
        <dbReference type="PROSITE" id="PS50103"/>
    </source>
</evidence>
<feature type="region of interest" description="Disordered" evidence="5">
    <location>
        <begin position="186"/>
        <end position="221"/>
    </location>
</feature>
<dbReference type="Pfam" id="PF18044">
    <property type="entry name" value="zf-CCCH_4"/>
    <property type="match status" value="1"/>
</dbReference>
<comment type="caution">
    <text evidence="7">The sequence shown here is derived from an EMBL/GenBank/DDBJ whole genome shotgun (WGS) entry which is preliminary data.</text>
</comment>
<dbReference type="GO" id="GO:0008270">
    <property type="term" value="F:zinc ion binding"/>
    <property type="evidence" value="ECO:0007669"/>
    <property type="project" value="UniProtKB-KW"/>
</dbReference>
<reference evidence="7" key="1">
    <citation type="journal article" date="2022" name="New Phytol.">
        <title>Evolutionary transition to the ectomycorrhizal habit in the genomes of a hyperdiverse lineage of mushroom-forming fungi.</title>
        <authorList>
            <person name="Looney B."/>
            <person name="Miyauchi S."/>
            <person name="Morin E."/>
            <person name="Drula E."/>
            <person name="Courty P.E."/>
            <person name="Kohler A."/>
            <person name="Kuo A."/>
            <person name="LaButti K."/>
            <person name="Pangilinan J."/>
            <person name="Lipzen A."/>
            <person name="Riley R."/>
            <person name="Andreopoulos W."/>
            <person name="He G."/>
            <person name="Johnson J."/>
            <person name="Nolan M."/>
            <person name="Tritt A."/>
            <person name="Barry K.W."/>
            <person name="Grigoriev I.V."/>
            <person name="Nagy L.G."/>
            <person name="Hibbett D."/>
            <person name="Henrissat B."/>
            <person name="Matheny P.B."/>
            <person name="Labbe J."/>
            <person name="Martin F.M."/>
        </authorList>
    </citation>
    <scope>NUCLEOTIDE SEQUENCE</scope>
    <source>
        <strain evidence="7">BPL690</strain>
    </source>
</reference>
<dbReference type="InterPro" id="IPR041367">
    <property type="entry name" value="Znf-CCCH_4"/>
</dbReference>
<feature type="zinc finger region" description="C3H1-type" evidence="4">
    <location>
        <begin position="62"/>
        <end position="90"/>
    </location>
</feature>
<keyword evidence="2 4" id="KW-0863">Zinc-finger</keyword>
<organism evidence="7 8">
    <name type="scientific">Multifurca ochricompacta</name>
    <dbReference type="NCBI Taxonomy" id="376703"/>
    <lineage>
        <taxon>Eukaryota</taxon>
        <taxon>Fungi</taxon>
        <taxon>Dikarya</taxon>
        <taxon>Basidiomycota</taxon>
        <taxon>Agaricomycotina</taxon>
        <taxon>Agaricomycetes</taxon>
        <taxon>Russulales</taxon>
        <taxon>Russulaceae</taxon>
        <taxon>Multifurca</taxon>
    </lineage>
</organism>
<evidence type="ECO:0000313" key="7">
    <source>
        <dbReference type="EMBL" id="KAI0295886.1"/>
    </source>
</evidence>
<keyword evidence="3 4" id="KW-0862">Zinc</keyword>
<dbReference type="Gene3D" id="4.10.1000.10">
    <property type="entry name" value="Zinc finger, CCCH-type"/>
    <property type="match status" value="2"/>
</dbReference>
<feature type="compositionally biased region" description="Basic residues" evidence="5">
    <location>
        <begin position="190"/>
        <end position="201"/>
    </location>
</feature>
<name>A0AAD4M0R0_9AGAM</name>
<proteinExistence type="predicted"/>
<dbReference type="Proteomes" id="UP001203297">
    <property type="component" value="Unassembled WGS sequence"/>
</dbReference>
<dbReference type="InterPro" id="IPR000571">
    <property type="entry name" value="Znf_CCCH"/>
</dbReference>
<dbReference type="SUPFAM" id="SSF90229">
    <property type="entry name" value="CCCH zinc finger"/>
    <property type="match status" value="1"/>
</dbReference>
<feature type="zinc finger region" description="C3H1-type" evidence="4">
    <location>
        <begin position="102"/>
        <end position="130"/>
    </location>
</feature>
<feature type="compositionally biased region" description="Polar residues" evidence="5">
    <location>
        <begin position="210"/>
        <end position="221"/>
    </location>
</feature>
<evidence type="ECO:0000256" key="5">
    <source>
        <dbReference type="SAM" id="MobiDB-lite"/>
    </source>
</evidence>
<gene>
    <name evidence="7" type="ORF">B0F90DRAFT_1123527</name>
</gene>
<feature type="domain" description="C3H1-type" evidence="6">
    <location>
        <begin position="102"/>
        <end position="130"/>
    </location>
</feature>
<evidence type="ECO:0000313" key="8">
    <source>
        <dbReference type="Proteomes" id="UP001203297"/>
    </source>
</evidence>
<keyword evidence="1 4" id="KW-0479">Metal-binding</keyword>
<dbReference type="EMBL" id="WTXG01000053">
    <property type="protein sequence ID" value="KAI0295886.1"/>
    <property type="molecule type" value="Genomic_DNA"/>
</dbReference>
<keyword evidence="8" id="KW-1185">Reference proteome</keyword>
<dbReference type="PROSITE" id="PS50103">
    <property type="entry name" value="ZF_C3H1"/>
    <property type="match status" value="2"/>
</dbReference>
<evidence type="ECO:0000256" key="1">
    <source>
        <dbReference type="ARBA" id="ARBA00022723"/>
    </source>
</evidence>
<accession>A0AAD4M0R0</accession>
<sequence length="311" mass="34836">MFGLAPSANPASRICNTAQRQQFPHFQGASPATTSASLFKGPSPGYPTHCQLLPRAEPGSPTYRTALCRHYALKGRCSYGEHCRFVHDPKLLIALGQRPKRGVRVAHCYEYIQGLCHRGSRDCVFMHPVDPIPYMKYTPCLLGSACTRGAFCPLKHQNVTFPTPDEPLLDIPRLTTPLSLHPYRSAVRARATRRRSRRRAPPSHSPVLPLSQTHSIGSSKTTELYMESQRECSMPLSGFQPFTAPTVPQKSSLRELLDEIPPVPFSRFPLVPLSGKITRSVAYEDLPSGAKPERTLLRRRKSWPCFEIHRT</sequence>
<dbReference type="InterPro" id="IPR036855">
    <property type="entry name" value="Znf_CCCH_sf"/>
</dbReference>
<protein>
    <recommendedName>
        <fullName evidence="6">C3H1-type domain-containing protein</fullName>
    </recommendedName>
</protein>